<comment type="caution">
    <text evidence="2">The sequence shown here is derived from an EMBL/GenBank/DDBJ whole genome shotgun (WGS) entry which is preliminary data.</text>
</comment>
<protein>
    <submittedName>
        <fullName evidence="2">Uncharacterized protein</fullName>
    </submittedName>
</protein>
<sequence length="186" mass="20203">MLAAGAIFRDDLLRRRRDAEIHHAAEQQHPGPDIDIDAVIGAAHPARQQDLREIGKRSADDADDEDRTGEPSRHRGFAGAADKAAEHRAQPRAHVGGCGLGVHHGQNGKSSATASDAAIVSAYQRFVKIRLGVDNPMSSPRTRGPIPRVLSLWHAGGRLSSSRTPVAMGPCYRRDDKRYSRLILNS</sequence>
<dbReference type="AlphaFoldDB" id="A0A1J5PZT6"/>
<feature type="compositionally biased region" description="Basic and acidic residues" evidence="1">
    <location>
        <begin position="47"/>
        <end position="60"/>
    </location>
</feature>
<reference evidence="2" key="1">
    <citation type="submission" date="2016-10" db="EMBL/GenBank/DDBJ databases">
        <title>Sequence of Gallionella enrichment culture.</title>
        <authorList>
            <person name="Poehlein A."/>
            <person name="Muehling M."/>
            <person name="Daniel R."/>
        </authorList>
    </citation>
    <scope>NUCLEOTIDE SEQUENCE</scope>
</reference>
<feature type="region of interest" description="Disordered" evidence="1">
    <location>
        <begin position="47"/>
        <end position="110"/>
    </location>
</feature>
<dbReference type="EMBL" id="MLJW01004894">
    <property type="protein sequence ID" value="OIQ69141.1"/>
    <property type="molecule type" value="Genomic_DNA"/>
</dbReference>
<gene>
    <name evidence="2" type="ORF">GALL_492590</name>
</gene>
<accession>A0A1J5PZT6</accession>
<evidence type="ECO:0000313" key="2">
    <source>
        <dbReference type="EMBL" id="OIQ69141.1"/>
    </source>
</evidence>
<name>A0A1J5PZT6_9ZZZZ</name>
<proteinExistence type="predicted"/>
<organism evidence="2">
    <name type="scientific">mine drainage metagenome</name>
    <dbReference type="NCBI Taxonomy" id="410659"/>
    <lineage>
        <taxon>unclassified sequences</taxon>
        <taxon>metagenomes</taxon>
        <taxon>ecological metagenomes</taxon>
    </lineage>
</organism>
<evidence type="ECO:0000256" key="1">
    <source>
        <dbReference type="SAM" id="MobiDB-lite"/>
    </source>
</evidence>